<dbReference type="Gene3D" id="6.10.250.690">
    <property type="match status" value="1"/>
</dbReference>
<organism evidence="10 11">
    <name type="scientific">Fusibacter ferrireducens</name>
    <dbReference type="NCBI Taxonomy" id="2785058"/>
    <lineage>
        <taxon>Bacteria</taxon>
        <taxon>Bacillati</taxon>
        <taxon>Bacillota</taxon>
        <taxon>Clostridia</taxon>
        <taxon>Eubacteriales</taxon>
        <taxon>Eubacteriales Family XII. Incertae Sedis</taxon>
        <taxon>Fusibacter</taxon>
    </lineage>
</organism>
<dbReference type="Gene3D" id="1.10.10.10">
    <property type="entry name" value="Winged helix-like DNA-binding domain superfamily/Winged helix DNA-binding domain"/>
    <property type="match status" value="1"/>
</dbReference>
<dbReference type="SUPFAM" id="SSF52172">
    <property type="entry name" value="CheY-like"/>
    <property type="match status" value="1"/>
</dbReference>
<dbReference type="RefSeq" id="WP_194701775.1">
    <property type="nucleotide sequence ID" value="NZ_JADKNH010000006.1"/>
</dbReference>
<dbReference type="PANTHER" id="PTHR48111">
    <property type="entry name" value="REGULATOR OF RPOS"/>
    <property type="match status" value="1"/>
</dbReference>
<evidence type="ECO:0000256" key="5">
    <source>
        <dbReference type="ARBA" id="ARBA00024867"/>
    </source>
</evidence>
<dbReference type="SMART" id="SM00448">
    <property type="entry name" value="REC"/>
    <property type="match status" value="1"/>
</dbReference>
<gene>
    <name evidence="10" type="ORF">ISU02_10380</name>
</gene>
<feature type="domain" description="OmpR/PhoB-type" evidence="9">
    <location>
        <begin position="141"/>
        <end position="240"/>
    </location>
</feature>
<evidence type="ECO:0000313" key="11">
    <source>
        <dbReference type="Proteomes" id="UP000614200"/>
    </source>
</evidence>
<keyword evidence="11" id="KW-1185">Reference proteome</keyword>
<keyword evidence="3 7" id="KW-0238">DNA-binding</keyword>
<dbReference type="InterPro" id="IPR036388">
    <property type="entry name" value="WH-like_DNA-bd_sf"/>
</dbReference>
<dbReference type="Proteomes" id="UP000614200">
    <property type="component" value="Unassembled WGS sequence"/>
</dbReference>
<dbReference type="EMBL" id="JADKNH010000006">
    <property type="protein sequence ID" value="MBF4693530.1"/>
    <property type="molecule type" value="Genomic_DNA"/>
</dbReference>
<evidence type="ECO:0000259" key="9">
    <source>
        <dbReference type="PROSITE" id="PS51755"/>
    </source>
</evidence>
<name>A0ABR9ZSW0_9FIRM</name>
<evidence type="ECO:0000313" key="10">
    <source>
        <dbReference type="EMBL" id="MBF4693530.1"/>
    </source>
</evidence>
<dbReference type="InterPro" id="IPR039420">
    <property type="entry name" value="WalR-like"/>
</dbReference>
<keyword evidence="2" id="KW-0805">Transcription regulation</keyword>
<dbReference type="InterPro" id="IPR011006">
    <property type="entry name" value="CheY-like_superfamily"/>
</dbReference>
<dbReference type="PANTHER" id="PTHR48111:SF26">
    <property type="entry name" value="STAGE 0 SPORULATION PROTEIN A HOMOLOG"/>
    <property type="match status" value="1"/>
</dbReference>
<keyword evidence="6" id="KW-0597">Phosphoprotein</keyword>
<evidence type="ECO:0000256" key="2">
    <source>
        <dbReference type="ARBA" id="ARBA00023015"/>
    </source>
</evidence>
<dbReference type="PROSITE" id="PS50110">
    <property type="entry name" value="RESPONSE_REGULATORY"/>
    <property type="match status" value="1"/>
</dbReference>
<dbReference type="Pfam" id="PF00486">
    <property type="entry name" value="Trans_reg_C"/>
    <property type="match status" value="1"/>
</dbReference>
<evidence type="ECO:0000256" key="4">
    <source>
        <dbReference type="ARBA" id="ARBA00023163"/>
    </source>
</evidence>
<keyword evidence="4" id="KW-0804">Transcription</keyword>
<dbReference type="Pfam" id="PF00072">
    <property type="entry name" value="Response_reg"/>
    <property type="match status" value="1"/>
</dbReference>
<dbReference type="InterPro" id="IPR001789">
    <property type="entry name" value="Sig_transdc_resp-reg_receiver"/>
</dbReference>
<evidence type="ECO:0000256" key="3">
    <source>
        <dbReference type="ARBA" id="ARBA00023125"/>
    </source>
</evidence>
<evidence type="ECO:0000256" key="6">
    <source>
        <dbReference type="PROSITE-ProRule" id="PRU00169"/>
    </source>
</evidence>
<dbReference type="InterPro" id="IPR001867">
    <property type="entry name" value="OmpR/PhoB-type_DNA-bd"/>
</dbReference>
<sequence>MHPYKILLIEDNPDICEMLSQYLIREGYTVDLAMDGELGLHKALHMHYDLLLLDLTLPKLSGMEVLKQLRMKTQIPVLIISAKDKDVDKALGLGFGADDYIAKPFSLIEVSARVSAAIRRATHYSTLNTVSELQSNTSENAKLTQIGALKMDFENYAVYKNDQFIKLTNKEFGILRLLATNPKRVYSKAQLYEQIWEENYYGDENVINVQMRRLREKIEDNPSDPKYIVTIWGIGYKFGDFS</sequence>
<accession>A0ABR9ZSW0</accession>
<dbReference type="PROSITE" id="PS51755">
    <property type="entry name" value="OMPR_PHOB"/>
    <property type="match status" value="1"/>
</dbReference>
<dbReference type="CDD" id="cd00383">
    <property type="entry name" value="trans_reg_C"/>
    <property type="match status" value="1"/>
</dbReference>
<feature type="DNA-binding region" description="OmpR/PhoB-type" evidence="7">
    <location>
        <begin position="141"/>
        <end position="240"/>
    </location>
</feature>
<evidence type="ECO:0000259" key="8">
    <source>
        <dbReference type="PROSITE" id="PS50110"/>
    </source>
</evidence>
<comment type="caution">
    <text evidence="10">The sequence shown here is derived from an EMBL/GenBank/DDBJ whole genome shotgun (WGS) entry which is preliminary data.</text>
</comment>
<protein>
    <recommendedName>
        <fullName evidence="1">Stage 0 sporulation protein A homolog</fullName>
    </recommendedName>
</protein>
<dbReference type="SMART" id="SM00862">
    <property type="entry name" value="Trans_reg_C"/>
    <property type="match status" value="1"/>
</dbReference>
<dbReference type="Gene3D" id="3.40.50.2300">
    <property type="match status" value="1"/>
</dbReference>
<proteinExistence type="predicted"/>
<comment type="function">
    <text evidence="5">May play the central regulatory role in sporulation. It may be an element of the effector pathway responsible for the activation of sporulation genes in response to nutritional stress. Spo0A may act in concert with spo0H (a sigma factor) to control the expression of some genes that are critical to the sporulation process.</text>
</comment>
<feature type="modified residue" description="4-aspartylphosphate" evidence="6">
    <location>
        <position position="54"/>
    </location>
</feature>
<evidence type="ECO:0000256" key="7">
    <source>
        <dbReference type="PROSITE-ProRule" id="PRU01091"/>
    </source>
</evidence>
<evidence type="ECO:0000256" key="1">
    <source>
        <dbReference type="ARBA" id="ARBA00018672"/>
    </source>
</evidence>
<feature type="domain" description="Response regulatory" evidence="8">
    <location>
        <begin position="5"/>
        <end position="118"/>
    </location>
</feature>
<reference evidence="10 11" key="1">
    <citation type="submission" date="2020-11" db="EMBL/GenBank/DDBJ databases">
        <title>Fusibacter basophilias sp. nov.</title>
        <authorList>
            <person name="Qiu D."/>
        </authorList>
    </citation>
    <scope>NUCLEOTIDE SEQUENCE [LARGE SCALE GENOMIC DNA]</scope>
    <source>
        <strain evidence="10 11">Q10-2</strain>
    </source>
</reference>